<dbReference type="Pfam" id="PF13749">
    <property type="entry name" value="HATPase_c_4"/>
    <property type="match status" value="1"/>
</dbReference>
<dbReference type="EMBL" id="AYZO01000038">
    <property type="protein sequence ID" value="KRN09863.1"/>
    <property type="molecule type" value="Genomic_DNA"/>
</dbReference>
<dbReference type="PANTHER" id="PTHR30595">
    <property type="entry name" value="GLPR-RELATED TRANSCRIPTIONAL REPRESSOR"/>
    <property type="match status" value="1"/>
</dbReference>
<gene>
    <name evidence="1" type="ORF">BN52_05535</name>
    <name evidence="2" type="ORF">FC38_GL001263</name>
</gene>
<dbReference type="Proteomes" id="UP000051521">
    <property type="component" value="Unassembled WGS sequence"/>
</dbReference>
<sequence>MLDFIVKNKASDVDYLDRIYTSWGDENPDNIFSFFQKVMNKVDTLTPDTFELNGLTRKNWKNSFVRAVREAMVNCLTHADYHSRLVVQISWFDKRVVFQNPGELLVTKEEFFSKTDSKPRNALVFQAFVQARLGEHTGSGGYRILNVMSKLNTKHPDLEVTPQKTILTIWKIGDDTVLHDLPENEQVAYQVFMTKMSATFKEIAVNFSNEYECRKALKGLIDKGLVIQVGKGRATKYLISPKSSTAQKYMYNYAEMIKNVIF</sequence>
<organism evidence="1 3">
    <name type="scientific">Lactobacillus gigeriorum DSM 23908 = CRBIP 24.85</name>
    <dbReference type="NCBI Taxonomy" id="1423751"/>
    <lineage>
        <taxon>Bacteria</taxon>
        <taxon>Bacillati</taxon>
        <taxon>Bacillota</taxon>
        <taxon>Bacilli</taxon>
        <taxon>Lactobacillales</taxon>
        <taxon>Lactobacillaceae</taxon>
        <taxon>Lactobacillus</taxon>
    </lineage>
</organism>
<comment type="caution">
    <text evidence="1">The sequence shown here is derived from an EMBL/GenBank/DDBJ whole genome shotgun (WGS) entry which is preliminary data.</text>
</comment>
<dbReference type="PATRIC" id="fig|1423751.3.peg.1305"/>
<keyword evidence="4" id="KW-1185">Reference proteome</keyword>
<dbReference type="Proteomes" id="UP000009326">
    <property type="component" value="Unassembled WGS sequence"/>
</dbReference>
<proteinExistence type="predicted"/>
<evidence type="ECO:0000313" key="2">
    <source>
        <dbReference type="EMBL" id="KRN09863.1"/>
    </source>
</evidence>
<dbReference type="AlphaFoldDB" id="I7K1Q0"/>
<dbReference type="EMBL" id="CAKC01000076">
    <property type="protein sequence ID" value="CCI87575.1"/>
    <property type="molecule type" value="Genomic_DNA"/>
</dbReference>
<evidence type="ECO:0000313" key="1">
    <source>
        <dbReference type="EMBL" id="CCI87575.1"/>
    </source>
</evidence>
<dbReference type="Gene3D" id="3.30.565.60">
    <property type="match status" value="1"/>
</dbReference>
<protein>
    <submittedName>
        <fullName evidence="1">Divergent AAA domain protein</fullName>
    </submittedName>
</protein>
<name>I7K1Q0_9LACO</name>
<dbReference type="InterPro" id="IPR036388">
    <property type="entry name" value="WH-like_DNA-bd_sf"/>
</dbReference>
<evidence type="ECO:0000313" key="3">
    <source>
        <dbReference type="Proteomes" id="UP000009326"/>
    </source>
</evidence>
<evidence type="ECO:0000313" key="4">
    <source>
        <dbReference type="Proteomes" id="UP000051521"/>
    </source>
</evidence>
<reference evidence="1 3" key="1">
    <citation type="submission" date="2012-06" db="EMBL/GenBank/DDBJ databases">
        <title>Draft genome sequence of Lactobacillus gigeriorum CRBIP 24.85T, isolated from chicken crop.</title>
        <authorList>
            <person name="Cousin S."/>
            <person name="Ma L."/>
            <person name="Creno S."/>
            <person name="Clermont D."/>
            <person name="Loux V."/>
            <person name="Bizet C."/>
            <person name="Bouchier C."/>
        </authorList>
    </citation>
    <scope>NUCLEOTIDE SEQUENCE [LARGE SCALE GENOMIC DNA]</scope>
    <source>
        <strain evidence="3">CRBIP 24.85T</strain>
        <strain evidence="1">Type strain: CRBIP 24.85</strain>
    </source>
</reference>
<accession>I7K1Q0</accession>
<dbReference type="InterPro" id="IPR038475">
    <property type="entry name" value="RecG_C_sf"/>
</dbReference>
<dbReference type="PANTHER" id="PTHR30595:SF6">
    <property type="entry name" value="SCHLAFEN ALBA-2 DOMAIN-CONTAINING PROTEIN"/>
    <property type="match status" value="1"/>
</dbReference>
<dbReference type="STRING" id="1423751.FC38_GL001263"/>
<reference evidence="2 4" key="2">
    <citation type="journal article" date="2015" name="Genome Announc.">
        <title>Expanding the biotechnology potential of lactobacilli through comparative genomics of 213 strains and associated genera.</title>
        <authorList>
            <person name="Sun Z."/>
            <person name="Harris H.M."/>
            <person name="McCann A."/>
            <person name="Guo C."/>
            <person name="Argimon S."/>
            <person name="Zhang W."/>
            <person name="Yang X."/>
            <person name="Jeffery I.B."/>
            <person name="Cooney J.C."/>
            <person name="Kagawa T.F."/>
            <person name="Liu W."/>
            <person name="Song Y."/>
            <person name="Salvetti E."/>
            <person name="Wrobel A."/>
            <person name="Rasinkangas P."/>
            <person name="Parkhill J."/>
            <person name="Rea M.C."/>
            <person name="O'Sullivan O."/>
            <person name="Ritari J."/>
            <person name="Douillard F.P."/>
            <person name="Paul Ross R."/>
            <person name="Yang R."/>
            <person name="Briner A.E."/>
            <person name="Felis G.E."/>
            <person name="de Vos W.M."/>
            <person name="Barrangou R."/>
            <person name="Klaenhammer T.R."/>
            <person name="Caufield P.W."/>
            <person name="Cui Y."/>
            <person name="Zhang H."/>
            <person name="O'Toole P.W."/>
        </authorList>
    </citation>
    <scope>NUCLEOTIDE SEQUENCE [LARGE SCALE GENOMIC DNA]</scope>
    <source>
        <strain evidence="2 4">DSM 23908</strain>
    </source>
</reference>
<dbReference type="Gene3D" id="1.10.10.10">
    <property type="entry name" value="Winged helix-like DNA-binding domain superfamily/Winged helix DNA-binding domain"/>
    <property type="match status" value="1"/>
</dbReference>